<gene>
    <name evidence="3" type="ORF">AFUS01_LOCUS40285</name>
</gene>
<feature type="compositionally biased region" description="Polar residues" evidence="2">
    <location>
        <begin position="71"/>
        <end position="84"/>
    </location>
</feature>
<evidence type="ECO:0000256" key="2">
    <source>
        <dbReference type="SAM" id="MobiDB-lite"/>
    </source>
</evidence>
<name>A0A8J2LEZ7_9HEXA</name>
<keyword evidence="1" id="KW-0175">Coiled coil</keyword>
<feature type="coiled-coil region" evidence="1">
    <location>
        <begin position="126"/>
        <end position="160"/>
    </location>
</feature>
<dbReference type="EMBL" id="CAJVCH010556066">
    <property type="protein sequence ID" value="CAG7830486.1"/>
    <property type="molecule type" value="Genomic_DNA"/>
</dbReference>
<accession>A0A8J2LEZ7</accession>
<evidence type="ECO:0000256" key="1">
    <source>
        <dbReference type="SAM" id="Coils"/>
    </source>
</evidence>
<reference evidence="3" key="1">
    <citation type="submission" date="2021-06" db="EMBL/GenBank/DDBJ databases">
        <authorList>
            <person name="Hodson N. C."/>
            <person name="Mongue J. A."/>
            <person name="Jaron S. K."/>
        </authorList>
    </citation>
    <scope>NUCLEOTIDE SEQUENCE</scope>
</reference>
<feature type="region of interest" description="Disordered" evidence="2">
    <location>
        <begin position="1"/>
        <end position="99"/>
    </location>
</feature>
<dbReference type="AlphaFoldDB" id="A0A8J2LEZ7"/>
<organism evidence="3 4">
    <name type="scientific">Allacma fusca</name>
    <dbReference type="NCBI Taxonomy" id="39272"/>
    <lineage>
        <taxon>Eukaryota</taxon>
        <taxon>Metazoa</taxon>
        <taxon>Ecdysozoa</taxon>
        <taxon>Arthropoda</taxon>
        <taxon>Hexapoda</taxon>
        <taxon>Collembola</taxon>
        <taxon>Symphypleona</taxon>
        <taxon>Sminthuridae</taxon>
        <taxon>Allacma</taxon>
    </lineage>
</organism>
<dbReference type="OrthoDB" id="8890632at2759"/>
<evidence type="ECO:0000313" key="3">
    <source>
        <dbReference type="EMBL" id="CAG7830486.1"/>
    </source>
</evidence>
<feature type="compositionally biased region" description="Basic residues" evidence="2">
    <location>
        <begin position="40"/>
        <end position="49"/>
    </location>
</feature>
<keyword evidence="4" id="KW-1185">Reference proteome</keyword>
<dbReference type="Proteomes" id="UP000708208">
    <property type="component" value="Unassembled WGS sequence"/>
</dbReference>
<evidence type="ECO:0008006" key="5">
    <source>
        <dbReference type="Google" id="ProtNLM"/>
    </source>
</evidence>
<protein>
    <recommendedName>
        <fullName evidence="5">BEN domain-containing protein</fullName>
    </recommendedName>
</protein>
<feature type="compositionally biased region" description="Basic and acidic residues" evidence="2">
    <location>
        <begin position="87"/>
        <end position="99"/>
    </location>
</feature>
<evidence type="ECO:0000313" key="4">
    <source>
        <dbReference type="Proteomes" id="UP000708208"/>
    </source>
</evidence>
<sequence length="288" mass="31780">MVRGFGSKPEMESICDGLATEAANNDKSDSEPMPTSAKSINRKQKRSKHTVTAEEISDVLGKRNRNEGDQGPSNLNDDSTSQILDTGDQHTDATLPKESHEVSACHFRNEVHPVVVPNPDDCKDKVRELELKIVALKDAKKKYRAQIKALREDVDTLEAKLQMPSKSKLELVEGSGVFLKKSKVAAAKLGANSPSVLARNLFRYLFTSDEIIGKSLMGRSCNANKNVPILPCVNPGKRDAIVEFSLASYKLKPANTLRGIPSEYDIQKARILSSLTKLLREEIRKKAL</sequence>
<comment type="caution">
    <text evidence="3">The sequence shown here is derived from an EMBL/GenBank/DDBJ whole genome shotgun (WGS) entry which is preliminary data.</text>
</comment>
<proteinExistence type="predicted"/>